<dbReference type="SMART" id="SM00824">
    <property type="entry name" value="PKS_TE"/>
    <property type="match status" value="1"/>
</dbReference>
<proteinExistence type="inferred from homology"/>
<protein>
    <submittedName>
        <fullName evidence="4">Alpha/beta fold hydrolase</fullName>
    </submittedName>
</protein>
<dbReference type="InterPro" id="IPR029058">
    <property type="entry name" value="AB_hydrolase_fold"/>
</dbReference>
<keyword evidence="2 4" id="KW-0378">Hydrolase</keyword>
<dbReference type="InterPro" id="IPR020802">
    <property type="entry name" value="TesA-like"/>
</dbReference>
<dbReference type="PANTHER" id="PTHR11487:SF0">
    <property type="entry name" value="S-ACYL FATTY ACID SYNTHASE THIOESTERASE, MEDIUM CHAIN"/>
    <property type="match status" value="1"/>
</dbReference>
<dbReference type="EMBL" id="WVUH01000052">
    <property type="protein sequence ID" value="MBO4206130.1"/>
    <property type="molecule type" value="Genomic_DNA"/>
</dbReference>
<dbReference type="InterPro" id="IPR001031">
    <property type="entry name" value="Thioesterase"/>
</dbReference>
<feature type="domain" description="Thioesterase TesA-like" evidence="3">
    <location>
        <begin position="30"/>
        <end position="250"/>
    </location>
</feature>
<name>A0ABS3VNP9_MICEH</name>
<dbReference type="Gene3D" id="3.40.50.1820">
    <property type="entry name" value="alpha/beta hydrolase"/>
    <property type="match status" value="1"/>
</dbReference>
<reference evidence="4 5" key="1">
    <citation type="submission" date="2019-12" db="EMBL/GenBank/DDBJ databases">
        <title>Whole genome sequencing of endophytic Actinobacterium Micromonospora sp. MPMI6T.</title>
        <authorList>
            <person name="Evv R."/>
            <person name="Podile A.R."/>
        </authorList>
    </citation>
    <scope>NUCLEOTIDE SEQUENCE [LARGE SCALE GENOMIC DNA]</scope>
    <source>
        <strain evidence="4 5">MPMI6</strain>
    </source>
</reference>
<keyword evidence="5" id="KW-1185">Reference proteome</keyword>
<evidence type="ECO:0000313" key="5">
    <source>
        <dbReference type="Proteomes" id="UP000823521"/>
    </source>
</evidence>
<comment type="similarity">
    <text evidence="1">Belongs to the thioesterase family.</text>
</comment>
<accession>A0ABS3VNP9</accession>
<evidence type="ECO:0000313" key="4">
    <source>
        <dbReference type="EMBL" id="MBO4206130.1"/>
    </source>
</evidence>
<dbReference type="InterPro" id="IPR012223">
    <property type="entry name" value="TEII"/>
</dbReference>
<comment type="caution">
    <text evidence="4">The sequence shown here is derived from an EMBL/GenBank/DDBJ whole genome shotgun (WGS) entry which is preliminary data.</text>
</comment>
<dbReference type="PANTHER" id="PTHR11487">
    <property type="entry name" value="THIOESTERASE"/>
    <property type="match status" value="1"/>
</dbReference>
<organism evidence="4 5">
    <name type="scientific">Micromonospora echinofusca</name>
    <dbReference type="NCBI Taxonomy" id="47858"/>
    <lineage>
        <taxon>Bacteria</taxon>
        <taxon>Bacillati</taxon>
        <taxon>Actinomycetota</taxon>
        <taxon>Actinomycetes</taxon>
        <taxon>Micromonosporales</taxon>
        <taxon>Micromonosporaceae</taxon>
        <taxon>Micromonospora</taxon>
    </lineage>
</organism>
<dbReference type="Pfam" id="PF00975">
    <property type="entry name" value="Thioesterase"/>
    <property type="match status" value="1"/>
</dbReference>
<evidence type="ECO:0000256" key="1">
    <source>
        <dbReference type="ARBA" id="ARBA00007169"/>
    </source>
</evidence>
<gene>
    <name evidence="4" type="ORF">GSF22_08935</name>
</gene>
<evidence type="ECO:0000256" key="2">
    <source>
        <dbReference type="ARBA" id="ARBA00022801"/>
    </source>
</evidence>
<dbReference type="Proteomes" id="UP000823521">
    <property type="component" value="Unassembled WGS sequence"/>
</dbReference>
<evidence type="ECO:0000259" key="3">
    <source>
        <dbReference type="SMART" id="SM00824"/>
    </source>
</evidence>
<dbReference type="GO" id="GO:0016787">
    <property type="term" value="F:hydrolase activity"/>
    <property type="evidence" value="ECO:0007669"/>
    <property type="project" value="UniProtKB-KW"/>
</dbReference>
<sequence length="261" mass="28450">MTTTVVARPVDSDPWLRVFRGGLRSRLRLVCLPHAGGTAGFFQSWAARTPDCVDLLAVRYPGRQDRLAEPCVDRMDVLADRVTDALVPYLDRPLALFGHSMGASVAYEVTMRLAERFGAAPVALFVSGHGAPHVTRVDQDPDQLDDEEFLSRIGALGQVDPVVFRSAKLRELVLPALRADLRLIHRHLPRTARRVDVPIVAYLGTADPACTPAQVAAWAELTTGGFRLRAFPGDHFYLVPAEADLVADLTAQLGDLTTPPA</sequence>
<dbReference type="RefSeq" id="WP_244366774.1">
    <property type="nucleotide sequence ID" value="NZ_WVUH01000052.1"/>
</dbReference>
<dbReference type="SUPFAM" id="SSF53474">
    <property type="entry name" value="alpha/beta-Hydrolases"/>
    <property type="match status" value="1"/>
</dbReference>